<evidence type="ECO:0000256" key="1">
    <source>
        <dbReference type="SAM" id="SignalP"/>
    </source>
</evidence>
<evidence type="ECO:0008006" key="4">
    <source>
        <dbReference type="Google" id="ProtNLM"/>
    </source>
</evidence>
<dbReference type="EMBL" id="CABVGP010000001">
    <property type="protein sequence ID" value="VVJ16408.1"/>
    <property type="molecule type" value="Genomic_DNA"/>
</dbReference>
<protein>
    <recommendedName>
        <fullName evidence="4">Secreted protein</fullName>
    </recommendedName>
</protein>
<feature type="signal peptide" evidence="1">
    <location>
        <begin position="1"/>
        <end position="21"/>
    </location>
</feature>
<feature type="chain" id="PRO_5039377384" description="Secreted protein" evidence="1">
    <location>
        <begin position="22"/>
        <end position="61"/>
    </location>
</feature>
<accession>A0A6I8LJ62</accession>
<reference evidence="2 3" key="1">
    <citation type="submission" date="2019-09" db="EMBL/GenBank/DDBJ databases">
        <authorList>
            <person name="Leyn A S."/>
        </authorList>
    </citation>
    <scope>NUCLEOTIDE SEQUENCE [LARGE SCALE GENOMIC DNA]</scope>
    <source>
        <strain evidence="2">AA231_1</strain>
    </source>
</reference>
<organism evidence="2 3">
    <name type="scientific">Amycolatopsis camponoti</name>
    <dbReference type="NCBI Taxonomy" id="2606593"/>
    <lineage>
        <taxon>Bacteria</taxon>
        <taxon>Bacillati</taxon>
        <taxon>Actinomycetota</taxon>
        <taxon>Actinomycetes</taxon>
        <taxon>Pseudonocardiales</taxon>
        <taxon>Pseudonocardiaceae</taxon>
        <taxon>Amycolatopsis</taxon>
    </lineage>
</organism>
<keyword evidence="3" id="KW-1185">Reference proteome</keyword>
<dbReference type="AlphaFoldDB" id="A0A6I8LJ62"/>
<keyword evidence="1" id="KW-0732">Signal</keyword>
<evidence type="ECO:0000313" key="3">
    <source>
        <dbReference type="Proteomes" id="UP000399805"/>
    </source>
</evidence>
<name>A0A6I8LJ62_9PSEU</name>
<gene>
    <name evidence="2" type="ORF">AA23TX_01429</name>
</gene>
<evidence type="ECO:0000313" key="2">
    <source>
        <dbReference type="EMBL" id="VVJ16408.1"/>
    </source>
</evidence>
<sequence>MSRRAASAAAARSGVVALAFAAFRRSVTVFPIVSTRASAASWSRPSASRESVYRIPPALAT</sequence>
<dbReference type="Proteomes" id="UP000399805">
    <property type="component" value="Unassembled WGS sequence"/>
</dbReference>
<proteinExistence type="predicted"/>